<evidence type="ECO:0000256" key="3">
    <source>
        <dbReference type="ARBA" id="ARBA00022617"/>
    </source>
</evidence>
<dbReference type="GO" id="GO:0020037">
    <property type="term" value="F:heme binding"/>
    <property type="evidence" value="ECO:0007669"/>
    <property type="project" value="InterPro"/>
</dbReference>
<comment type="similarity">
    <text evidence="8">Belongs to the DyP-type peroxidase family.</text>
</comment>
<keyword evidence="3" id="KW-0349">Heme</keyword>
<dbReference type="RefSeq" id="WP_183641178.1">
    <property type="nucleotide sequence ID" value="NZ_JACHBL010000001.1"/>
</dbReference>
<accession>A0A7W8YAG2</accession>
<dbReference type="PROSITE" id="PS51318">
    <property type="entry name" value="TAT"/>
    <property type="match status" value="1"/>
</dbReference>
<keyword evidence="4" id="KW-0479">Metal-binding</keyword>
<dbReference type="Pfam" id="PF04261">
    <property type="entry name" value="Dyp_perox_N"/>
    <property type="match status" value="1"/>
</dbReference>
<sequence length="418" mass="44544">MAPSNTPIRRGTSRRQLLVGGGAAGLGAVAALGIHQLVSTAEAVATQPELNGAGTVPFYGEHQAGITIAAPAHALFIGLNLLPDADKDSVRRMFKVLSGDAATLTQGRSALADSEPELATTPANLTVTFGVGSKAVELAGQQVPTWLKPLPKFSIDKLDEDLSGGDVFIQICSDDPVTLSHAARMLLKDARSFATIKWSHRGFRQAYGSHASGTTMRNLFGQVDGTSNPQPSDPNFDSLIWEPQGWLRGGTSVVVRKIQMNLDTWDELDRHGREQSVGRYLSNGAPLTSSPEAPEAEFDAPDFDATTAGGLKIIPEFSHVARSRSSDPGERILRRGYNYDDAATGSQISDAGLIFVSFQADVDRQYVPIQRRLDELDLLNQWTAPVGSAVFAILPGCQEGGFVGETLFAEDSTSGATP</sequence>
<evidence type="ECO:0000256" key="6">
    <source>
        <dbReference type="ARBA" id="ARBA00023002"/>
    </source>
</evidence>
<evidence type="ECO:0000256" key="4">
    <source>
        <dbReference type="ARBA" id="ARBA00022723"/>
    </source>
</evidence>
<name>A0A7W8YAG2_9MICC</name>
<dbReference type="PANTHER" id="PTHR30521">
    <property type="entry name" value="DEFERROCHELATASE/PEROXIDASE"/>
    <property type="match status" value="1"/>
</dbReference>
<feature type="region of interest" description="Disordered" evidence="9">
    <location>
        <begin position="280"/>
        <end position="302"/>
    </location>
</feature>
<evidence type="ECO:0000256" key="8">
    <source>
        <dbReference type="ARBA" id="ARBA00025737"/>
    </source>
</evidence>
<dbReference type="InterPro" id="IPR048327">
    <property type="entry name" value="Dyp_perox_N"/>
</dbReference>
<reference evidence="12 13" key="1">
    <citation type="submission" date="2020-08" db="EMBL/GenBank/DDBJ databases">
        <title>Sequencing the genomes of 1000 actinobacteria strains.</title>
        <authorList>
            <person name="Klenk H.-P."/>
        </authorList>
    </citation>
    <scope>NUCLEOTIDE SEQUENCE [LARGE SCALE GENOMIC DNA]</scope>
    <source>
        <strain evidence="12 13">DSM 23694</strain>
    </source>
</reference>
<dbReference type="GO" id="GO:0005829">
    <property type="term" value="C:cytosol"/>
    <property type="evidence" value="ECO:0007669"/>
    <property type="project" value="TreeGrafter"/>
</dbReference>
<feature type="domain" description="Dyp-type peroxidase N-terminal" evidence="10">
    <location>
        <begin position="63"/>
        <end position="204"/>
    </location>
</feature>
<comment type="cofactor">
    <cofactor evidence="1">
        <name>heme b</name>
        <dbReference type="ChEBI" id="CHEBI:60344"/>
    </cofactor>
</comment>
<evidence type="ECO:0000259" key="11">
    <source>
        <dbReference type="Pfam" id="PF20628"/>
    </source>
</evidence>
<dbReference type="AlphaFoldDB" id="A0A7W8YAG2"/>
<evidence type="ECO:0000313" key="12">
    <source>
        <dbReference type="EMBL" id="MBB5597924.1"/>
    </source>
</evidence>
<dbReference type="PROSITE" id="PS51404">
    <property type="entry name" value="DYP_PEROXIDASE"/>
    <property type="match status" value="1"/>
</dbReference>
<evidence type="ECO:0000256" key="1">
    <source>
        <dbReference type="ARBA" id="ARBA00001970"/>
    </source>
</evidence>
<evidence type="ECO:0000256" key="7">
    <source>
        <dbReference type="ARBA" id="ARBA00023004"/>
    </source>
</evidence>
<dbReference type="GO" id="GO:0046872">
    <property type="term" value="F:metal ion binding"/>
    <property type="evidence" value="ECO:0007669"/>
    <property type="project" value="UniProtKB-KW"/>
</dbReference>
<dbReference type="InterPro" id="IPR006311">
    <property type="entry name" value="TAT_signal"/>
</dbReference>
<dbReference type="PANTHER" id="PTHR30521:SF4">
    <property type="entry name" value="DEFERROCHELATASE"/>
    <property type="match status" value="1"/>
</dbReference>
<dbReference type="EMBL" id="JACHBL010000001">
    <property type="protein sequence ID" value="MBB5597924.1"/>
    <property type="molecule type" value="Genomic_DNA"/>
</dbReference>
<dbReference type="InterPro" id="IPR011008">
    <property type="entry name" value="Dimeric_a/b-barrel"/>
</dbReference>
<dbReference type="Proteomes" id="UP000523863">
    <property type="component" value="Unassembled WGS sequence"/>
</dbReference>
<comment type="caution">
    <text evidence="12">The sequence shown here is derived from an EMBL/GenBank/DDBJ whole genome shotgun (WGS) entry which is preliminary data.</text>
</comment>
<dbReference type="Pfam" id="PF20628">
    <property type="entry name" value="Dyp_perox_C"/>
    <property type="match status" value="1"/>
</dbReference>
<evidence type="ECO:0000259" key="10">
    <source>
        <dbReference type="Pfam" id="PF04261"/>
    </source>
</evidence>
<organism evidence="12 13">
    <name type="scientific">Neomicrococcus lactis</name>
    <dbReference type="NCBI Taxonomy" id="732241"/>
    <lineage>
        <taxon>Bacteria</taxon>
        <taxon>Bacillati</taxon>
        <taxon>Actinomycetota</taxon>
        <taxon>Actinomycetes</taxon>
        <taxon>Micrococcales</taxon>
        <taxon>Micrococcaceae</taxon>
        <taxon>Neomicrococcus</taxon>
    </lineage>
</organism>
<evidence type="ECO:0000256" key="2">
    <source>
        <dbReference type="ARBA" id="ARBA00022559"/>
    </source>
</evidence>
<evidence type="ECO:0000313" key="13">
    <source>
        <dbReference type="Proteomes" id="UP000523863"/>
    </source>
</evidence>
<evidence type="ECO:0000256" key="9">
    <source>
        <dbReference type="SAM" id="MobiDB-lite"/>
    </source>
</evidence>
<dbReference type="SUPFAM" id="SSF54909">
    <property type="entry name" value="Dimeric alpha+beta barrel"/>
    <property type="match status" value="1"/>
</dbReference>
<keyword evidence="6 12" id="KW-0560">Oxidoreductase</keyword>
<dbReference type="EC" id="1.11.1.19" evidence="12"/>
<keyword evidence="13" id="KW-1185">Reference proteome</keyword>
<keyword evidence="5" id="KW-0732">Signal</keyword>
<protein>
    <submittedName>
        <fullName evidence="12">Dye decolorizing peroxidase</fullName>
        <ecNumber evidence="12">1.11.1.19</ecNumber>
    </submittedName>
</protein>
<feature type="domain" description="Dyp-type peroxidase C-terminal" evidence="11">
    <location>
        <begin position="216"/>
        <end position="397"/>
    </location>
</feature>
<dbReference type="InterPro" id="IPR006314">
    <property type="entry name" value="Dyp_peroxidase"/>
</dbReference>
<evidence type="ECO:0000256" key="5">
    <source>
        <dbReference type="ARBA" id="ARBA00022729"/>
    </source>
</evidence>
<keyword evidence="2 12" id="KW-0575">Peroxidase</keyword>
<dbReference type="InterPro" id="IPR048328">
    <property type="entry name" value="Dyp_perox_C"/>
</dbReference>
<gene>
    <name evidence="12" type="ORF">BKA12_001004</name>
</gene>
<dbReference type="NCBIfam" id="TIGR01413">
    <property type="entry name" value="Dyp_perox_fam"/>
    <property type="match status" value="1"/>
</dbReference>
<keyword evidence="7" id="KW-0408">Iron</keyword>
<dbReference type="GO" id="GO:0004601">
    <property type="term" value="F:peroxidase activity"/>
    <property type="evidence" value="ECO:0007669"/>
    <property type="project" value="UniProtKB-KW"/>
</dbReference>
<proteinExistence type="inferred from homology"/>